<evidence type="ECO:0000313" key="3">
    <source>
        <dbReference type="Proteomes" id="UP000076738"/>
    </source>
</evidence>
<dbReference type="Gene3D" id="3.40.50.720">
    <property type="entry name" value="NAD(P)-binding Rossmann-like Domain"/>
    <property type="match status" value="1"/>
</dbReference>
<dbReference type="GO" id="GO:0016651">
    <property type="term" value="F:oxidoreductase activity, acting on NAD(P)H"/>
    <property type="evidence" value="ECO:0007669"/>
    <property type="project" value="InterPro"/>
</dbReference>
<dbReference type="CDD" id="cd08249">
    <property type="entry name" value="enoyl_reductase_like"/>
    <property type="match status" value="1"/>
</dbReference>
<dbReference type="EMBL" id="KV417281">
    <property type="protein sequence ID" value="KZO97043.1"/>
    <property type="molecule type" value="Genomic_DNA"/>
</dbReference>
<evidence type="ECO:0000259" key="1">
    <source>
        <dbReference type="Pfam" id="PF00107"/>
    </source>
</evidence>
<sequence>MTILGRHPKFGIYQKYCVVVVDATVAIPDSFSFDQAATLPLAYWTAALGLYTLIQLPLPLDAAGKVTPNITGETLLVWGGSSSVGALAVQLGVISGFRVISTASPRNFEYVKSLGAEKVLDYRDADIVDQIKALAPGLRYAYDAISENGSIEATLSALDHTAAEVVIVLPFSGAVPGSTKTHHVYAGGIYLPGHEAELSSLIPLWDALMRQGKVIPNPVKVMPNGLNSIDDGFDLMRQGKVSGQKLIYHPWETKE</sequence>
<feature type="domain" description="Alcohol dehydrogenase-like C-terminal" evidence="1">
    <location>
        <begin position="84"/>
        <end position="168"/>
    </location>
</feature>
<dbReference type="InterPro" id="IPR013149">
    <property type="entry name" value="ADH-like_C"/>
</dbReference>
<keyword evidence="3" id="KW-1185">Reference proteome</keyword>
<dbReference type="Proteomes" id="UP000076738">
    <property type="component" value="Unassembled WGS sequence"/>
</dbReference>
<evidence type="ECO:0000313" key="2">
    <source>
        <dbReference type="EMBL" id="KZO97043.1"/>
    </source>
</evidence>
<dbReference type="SUPFAM" id="SSF51735">
    <property type="entry name" value="NAD(P)-binding Rossmann-fold domains"/>
    <property type="match status" value="1"/>
</dbReference>
<proteinExistence type="predicted"/>
<accession>A0A167MTD5</accession>
<dbReference type="Pfam" id="PF00107">
    <property type="entry name" value="ADH_zinc_N"/>
    <property type="match status" value="1"/>
</dbReference>
<organism evidence="2 3">
    <name type="scientific">Calocera viscosa (strain TUFC12733)</name>
    <dbReference type="NCBI Taxonomy" id="1330018"/>
    <lineage>
        <taxon>Eukaryota</taxon>
        <taxon>Fungi</taxon>
        <taxon>Dikarya</taxon>
        <taxon>Basidiomycota</taxon>
        <taxon>Agaricomycotina</taxon>
        <taxon>Dacrymycetes</taxon>
        <taxon>Dacrymycetales</taxon>
        <taxon>Dacrymycetaceae</taxon>
        <taxon>Calocera</taxon>
    </lineage>
</organism>
<gene>
    <name evidence="2" type="ORF">CALVIDRAFT_536515</name>
</gene>
<dbReference type="AlphaFoldDB" id="A0A167MTD5"/>
<dbReference type="PANTHER" id="PTHR45348:SF2">
    <property type="entry name" value="ZINC-TYPE ALCOHOL DEHYDROGENASE-LIKE PROTEIN C2E1P3.01"/>
    <property type="match status" value="1"/>
</dbReference>
<dbReference type="InterPro" id="IPR036291">
    <property type="entry name" value="NAD(P)-bd_dom_sf"/>
</dbReference>
<dbReference type="STRING" id="1330018.A0A167MTD5"/>
<protein>
    <submittedName>
        <fullName evidence="2">NAD(P)-binding protein</fullName>
    </submittedName>
</protein>
<dbReference type="OrthoDB" id="3233595at2759"/>
<dbReference type="InterPro" id="IPR047122">
    <property type="entry name" value="Trans-enoyl_RdTase-like"/>
</dbReference>
<dbReference type="PANTHER" id="PTHR45348">
    <property type="entry name" value="HYPOTHETICAL OXIDOREDUCTASE (EUROFUNG)"/>
    <property type="match status" value="1"/>
</dbReference>
<reference evidence="2 3" key="1">
    <citation type="journal article" date="2016" name="Mol. Biol. Evol.">
        <title>Comparative Genomics of Early-Diverging Mushroom-Forming Fungi Provides Insights into the Origins of Lignocellulose Decay Capabilities.</title>
        <authorList>
            <person name="Nagy L.G."/>
            <person name="Riley R."/>
            <person name="Tritt A."/>
            <person name="Adam C."/>
            <person name="Daum C."/>
            <person name="Floudas D."/>
            <person name="Sun H."/>
            <person name="Yadav J.S."/>
            <person name="Pangilinan J."/>
            <person name="Larsson K.H."/>
            <person name="Matsuura K."/>
            <person name="Barry K."/>
            <person name="Labutti K."/>
            <person name="Kuo R."/>
            <person name="Ohm R.A."/>
            <person name="Bhattacharya S.S."/>
            <person name="Shirouzu T."/>
            <person name="Yoshinaga Y."/>
            <person name="Martin F.M."/>
            <person name="Grigoriev I.V."/>
            <person name="Hibbett D.S."/>
        </authorList>
    </citation>
    <scope>NUCLEOTIDE SEQUENCE [LARGE SCALE GENOMIC DNA]</scope>
    <source>
        <strain evidence="2 3">TUFC12733</strain>
    </source>
</reference>
<name>A0A167MTD5_CALVF</name>